<keyword evidence="5 9" id="KW-0732">Signal</keyword>
<dbReference type="FunFam" id="3.10.20.10:FF:000001">
    <property type="entry name" value="60S ribosomal protein L18a"/>
    <property type="match status" value="1"/>
</dbReference>
<dbReference type="InterPro" id="IPR023573">
    <property type="entry name" value="Ribosomal_eL20_dom"/>
</dbReference>
<dbReference type="Pfam" id="PF01775">
    <property type="entry name" value="Ribosomal_L18A"/>
    <property type="match status" value="1"/>
</dbReference>
<evidence type="ECO:0000259" key="10">
    <source>
        <dbReference type="Pfam" id="PF01775"/>
    </source>
</evidence>
<comment type="similarity">
    <text evidence="2">Belongs to the eukaryotic ribosomal protein eL20 family.</text>
</comment>
<organism evidence="11 12">
    <name type="scientific">Gossypium anomalum</name>
    <dbReference type="NCBI Taxonomy" id="47600"/>
    <lineage>
        <taxon>Eukaryota</taxon>
        <taxon>Viridiplantae</taxon>
        <taxon>Streptophyta</taxon>
        <taxon>Embryophyta</taxon>
        <taxon>Tracheophyta</taxon>
        <taxon>Spermatophyta</taxon>
        <taxon>Magnoliopsida</taxon>
        <taxon>eudicotyledons</taxon>
        <taxon>Gunneridae</taxon>
        <taxon>Pentapetalae</taxon>
        <taxon>rosids</taxon>
        <taxon>malvids</taxon>
        <taxon>Malvales</taxon>
        <taxon>Malvaceae</taxon>
        <taxon>Malvoideae</taxon>
        <taxon>Gossypium</taxon>
    </lineage>
</organism>
<dbReference type="PANTHER" id="PTHR31279:SF13">
    <property type="entry name" value="PROTEIN EXORDIUM-LIKE 6"/>
    <property type="match status" value="1"/>
</dbReference>
<evidence type="ECO:0000256" key="5">
    <source>
        <dbReference type="ARBA" id="ARBA00022729"/>
    </source>
</evidence>
<accession>A0A8J6D682</accession>
<dbReference type="GO" id="GO:0006412">
    <property type="term" value="P:translation"/>
    <property type="evidence" value="ECO:0007669"/>
    <property type="project" value="InterPro"/>
</dbReference>
<evidence type="ECO:0000256" key="1">
    <source>
        <dbReference type="ARBA" id="ARBA00004271"/>
    </source>
</evidence>
<evidence type="ECO:0000256" key="2">
    <source>
        <dbReference type="ARBA" id="ARBA00009362"/>
    </source>
</evidence>
<feature type="signal peptide" evidence="9">
    <location>
        <begin position="1"/>
        <end position="24"/>
    </location>
</feature>
<dbReference type="Pfam" id="PF04674">
    <property type="entry name" value="Phi_1"/>
    <property type="match status" value="1"/>
</dbReference>
<dbReference type="GO" id="GO:1990904">
    <property type="term" value="C:ribonucleoprotein complex"/>
    <property type="evidence" value="ECO:0007669"/>
    <property type="project" value="UniProtKB-KW"/>
</dbReference>
<dbReference type="GO" id="GO:0005840">
    <property type="term" value="C:ribosome"/>
    <property type="evidence" value="ECO:0007669"/>
    <property type="project" value="UniProtKB-KW"/>
</dbReference>
<dbReference type="Proteomes" id="UP000701853">
    <property type="component" value="Chromosome 4"/>
</dbReference>
<keyword evidence="12" id="KW-1185">Reference proteome</keyword>
<dbReference type="OrthoDB" id="47374at2759"/>
<feature type="chain" id="PRO_5035305156" description="Large ribosomal subunit protein eL20 domain-containing protein" evidence="9">
    <location>
        <begin position="25"/>
        <end position="628"/>
    </location>
</feature>
<evidence type="ECO:0000256" key="7">
    <source>
        <dbReference type="ARBA" id="ARBA00023274"/>
    </source>
</evidence>
<proteinExistence type="inferred from homology"/>
<dbReference type="EMBL" id="JAHUZN010000004">
    <property type="protein sequence ID" value="KAG8497214.1"/>
    <property type="molecule type" value="Genomic_DNA"/>
</dbReference>
<evidence type="ECO:0000256" key="6">
    <source>
        <dbReference type="ARBA" id="ARBA00022980"/>
    </source>
</evidence>
<dbReference type="SUPFAM" id="SSF160374">
    <property type="entry name" value="RplX-like"/>
    <property type="match status" value="1"/>
</dbReference>
<dbReference type="Gene3D" id="3.10.20.10">
    <property type="match status" value="1"/>
</dbReference>
<dbReference type="AlphaFoldDB" id="A0A8J6D682"/>
<protein>
    <recommendedName>
        <fullName evidence="10">Large ribosomal subunit protein eL20 domain-containing protein</fullName>
    </recommendedName>
</protein>
<dbReference type="PANTHER" id="PTHR31279">
    <property type="entry name" value="PROTEIN EXORDIUM-LIKE 5"/>
    <property type="match status" value="1"/>
</dbReference>
<sequence>MASLSIRLLALAFSVTALFTYSSGHGHTYDPYNDKARMIHHGGPMLNGTIKLAIMWYGNCGKEIKNTMRNFIKSLSVPGKAKLQPQVTSWWKVVESYQSMIPDAKPGKSPKIRVKVVKQSGEKTYKYGKVLTLQGHIPELIEHVTKGDTELLPVIVAARDVSIQGVCNGKCADHLLTEDPHPRPYIIVGNPETECPGECGWPFFPADMGPKGPVLKPPNGNMAADAMVVAFAGALVDAITNPMNDALYHSNKAKELGPATVCKGIFGCGAAPGNPGKVLTDPKTGENSMPMEITTKNSCFQPSGTPKLNLAGPFYHESCFLQHSLFSVHHHKKNISTAMFNSIRNFQNNPFFRPSANSFASSFSSISSSNAFIESTANDTYLGWKKAPEIEIDSGGQVKALGNKDKVITVVLLGWLGATNKHSKGIHAVTFLDALRSSLETSVIPAFEMSCKSMFEQIDVTFQKGLMEHTATAQQQFENSHSSLVVALKIFEKNPTKIKNYGIWLHYQRRIGYHNMYKEYPDTTLNGAVEQKYTEMASRHRVRFPCIQIIKTATIPAKLCKRDSTKQLPNSKIKFPLVFNKVRLPTRKLKTTYKASKPNLFKFSHSNEKRVNVVYSSKIFGSEHLLVC</sequence>
<keyword evidence="6" id="KW-0689">Ribosomal protein</keyword>
<comment type="caution">
    <text evidence="11">The sequence shown here is derived from an EMBL/GenBank/DDBJ whole genome shotgun (WGS) entry which is preliminary data.</text>
</comment>
<gene>
    <name evidence="11" type="ORF">CXB51_008461</name>
</gene>
<evidence type="ECO:0000256" key="3">
    <source>
        <dbReference type="ARBA" id="ARBA00022523"/>
    </source>
</evidence>
<keyword evidence="7" id="KW-0687">Ribonucleoprotein</keyword>
<dbReference type="InterPro" id="IPR006766">
    <property type="entry name" value="EXORDIUM-like"/>
</dbReference>
<evidence type="ECO:0000256" key="9">
    <source>
        <dbReference type="SAM" id="SignalP"/>
    </source>
</evidence>
<evidence type="ECO:0000256" key="4">
    <source>
        <dbReference type="ARBA" id="ARBA00022525"/>
    </source>
</evidence>
<comment type="subcellular location">
    <subcellularLocation>
        <location evidence="1">Secreted</location>
        <location evidence="1">Extracellular space</location>
        <location evidence="1">Apoplast</location>
    </subcellularLocation>
</comment>
<name>A0A8J6D682_9ROSI</name>
<dbReference type="GO" id="GO:0003735">
    <property type="term" value="F:structural constituent of ribosome"/>
    <property type="evidence" value="ECO:0007669"/>
    <property type="project" value="InterPro"/>
</dbReference>
<evidence type="ECO:0000313" key="11">
    <source>
        <dbReference type="EMBL" id="KAG8497214.1"/>
    </source>
</evidence>
<dbReference type="GO" id="GO:0048046">
    <property type="term" value="C:apoplast"/>
    <property type="evidence" value="ECO:0007669"/>
    <property type="project" value="UniProtKB-SubCell"/>
</dbReference>
<keyword evidence="4" id="KW-0964">Secreted</keyword>
<comment type="similarity">
    <text evidence="8">Belongs to the EXORDIUM family.</text>
</comment>
<reference evidence="11 12" key="1">
    <citation type="journal article" date="2021" name="bioRxiv">
        <title>The Gossypium anomalum genome as a resource for cotton improvement and evolutionary analysis of hybrid incompatibility.</title>
        <authorList>
            <person name="Grover C.E."/>
            <person name="Yuan D."/>
            <person name="Arick M.A."/>
            <person name="Miller E.R."/>
            <person name="Hu G."/>
            <person name="Peterson D.G."/>
            <person name="Wendel J.F."/>
            <person name="Udall J.A."/>
        </authorList>
    </citation>
    <scope>NUCLEOTIDE SEQUENCE [LARGE SCALE GENOMIC DNA]</scope>
    <source>
        <strain evidence="11">JFW-Udall</strain>
        <tissue evidence="11">Leaf</tissue>
    </source>
</reference>
<keyword evidence="3" id="KW-0052">Apoplast</keyword>
<evidence type="ECO:0000313" key="12">
    <source>
        <dbReference type="Proteomes" id="UP000701853"/>
    </source>
</evidence>
<evidence type="ECO:0000256" key="8">
    <source>
        <dbReference type="ARBA" id="ARBA00023591"/>
    </source>
</evidence>
<feature type="domain" description="Large ribosomal subunit protein eL20" evidence="10">
    <location>
        <begin position="502"/>
        <end position="552"/>
    </location>
</feature>